<evidence type="ECO:0000256" key="1">
    <source>
        <dbReference type="SAM" id="MobiDB-lite"/>
    </source>
</evidence>
<keyword evidence="2" id="KW-0812">Transmembrane</keyword>
<reference evidence="3" key="1">
    <citation type="submission" date="2022-10" db="EMBL/GenBank/DDBJ databases">
        <title>Genomics discovery of giant fungal viruses from subsurface oceanic crustal fluids.</title>
        <authorList>
            <person name="Bhattacharjee A.S."/>
            <person name="Schulz F."/>
            <person name="Woyke T."/>
            <person name="Orcutt B.N."/>
            <person name="Matinez Martinez J."/>
        </authorList>
    </citation>
    <scope>NUCLEOTIDE SEQUENCE</scope>
    <source>
        <strain evidence="3">VSAG1.JdFR</strain>
        <strain evidence="4">VSAG8.JdFR</strain>
    </source>
</reference>
<evidence type="ECO:0000313" key="3">
    <source>
        <dbReference type="EMBL" id="UZT28876.1"/>
    </source>
</evidence>
<keyword evidence="2" id="KW-1133">Transmembrane helix</keyword>
<name>A0A9E8K142_9VIRU</name>
<proteinExistence type="predicted"/>
<keyword evidence="2" id="KW-0472">Membrane</keyword>
<organism evidence="3">
    <name type="scientific">Nucleocytoviricota sp</name>
    <dbReference type="NCBI Taxonomy" id="2809609"/>
    <lineage>
        <taxon>Viruses</taxon>
        <taxon>Varidnaviria</taxon>
        <taxon>Bamfordvirae</taxon>
        <taxon>Nucleocytoviricota</taxon>
    </lineage>
</organism>
<accession>A0A9E8K142</accession>
<dbReference type="EMBL" id="OP765584">
    <property type="protein sequence ID" value="UZT29223.1"/>
    <property type="molecule type" value="Genomic_DNA"/>
</dbReference>
<evidence type="ECO:0000256" key="2">
    <source>
        <dbReference type="SAM" id="Phobius"/>
    </source>
</evidence>
<sequence>MKNLAKQSKNFVVKNVKAHELLLIALLLLYIFSGVSTPALLVPFVNNFLAYFVAFFVTLVVLVSVNPIVGILFGIAFYVLFNRTPNVNNLESSEERKAQTMSELNSDFSIPLKFPTNAKGEVIQTRDDSNILEVEVVDKMAPSNELPVLGDGSYEPVQAGGINSSSL</sequence>
<feature type="transmembrane region" description="Helical" evidence="2">
    <location>
        <begin position="48"/>
        <end position="81"/>
    </location>
</feature>
<feature type="region of interest" description="Disordered" evidence="1">
    <location>
        <begin position="147"/>
        <end position="167"/>
    </location>
</feature>
<dbReference type="EMBL" id="OP765507">
    <property type="protein sequence ID" value="UZT28876.1"/>
    <property type="molecule type" value="Genomic_DNA"/>
</dbReference>
<feature type="transmembrane region" description="Helical" evidence="2">
    <location>
        <begin position="21"/>
        <end position="42"/>
    </location>
</feature>
<evidence type="ECO:0000313" key="4">
    <source>
        <dbReference type="EMBL" id="UZT29223.1"/>
    </source>
</evidence>
<protein>
    <submittedName>
        <fullName evidence="3">Uncharacterized protein</fullName>
    </submittedName>
</protein>